<evidence type="ECO:0000256" key="3">
    <source>
        <dbReference type="ARBA" id="ARBA00010136"/>
    </source>
</evidence>
<organism evidence="15">
    <name type="scientific">Lentimicrobium saccharophilum</name>
    <dbReference type="NCBI Taxonomy" id="1678841"/>
    <lineage>
        <taxon>Bacteria</taxon>
        <taxon>Pseudomonadati</taxon>
        <taxon>Bacteroidota</taxon>
        <taxon>Bacteroidia</taxon>
        <taxon>Bacteroidales</taxon>
        <taxon>Lentimicrobiaceae</taxon>
        <taxon>Lentimicrobium</taxon>
    </lineage>
</organism>
<evidence type="ECO:0000259" key="13">
    <source>
        <dbReference type="Pfam" id="PF01433"/>
    </source>
</evidence>
<feature type="chain" id="PRO_5006633395" description="Aminopeptidase N" evidence="12">
    <location>
        <begin position="25"/>
        <end position="642"/>
    </location>
</feature>
<sequence length="642" mass="72801">MKKYRIPVLVLSMFLSLGAGLGQAQVIIGSGVDHCCSRPTLLKRQVVENREQQAWNYDVDYLRFILDIDPALEPIKGEVLTRLILTGEASDGLRMELSTALTVDSVLCNGEAAGFQHSGDYNLLISLPAETQRGEILEVEVFYHGIPPSGDGFGSVGRGEHAGIPAFWTLSEPYGCRDWWPGKNDLTDKADSIDVIVRSPDIYRTASNGLLVGDEVDNHIRTCHWKHRYPIVPYLIAVAVTNYELYDETAYPAGIPVLIQNYVYPETLAQTMQYTAQTAMIMELFSDLFGMYPFAAEKYGHAQFGWGGGMEHQTMSFMGRFDYEIIAHELAHQWFGNTITLNSWQDIWLNEGFATYLAGMSYQYFFDGYYWPFWKSQAIEYVTSEPGGSVFCEDTANVERLFSPRLSYYKGALLLHMLRRIMGDESFFQACRNYLNDPALRFSFAGTTDLKFHLEAMHGRDLTWFFDDWLYGEGFPSWHVRCTRLAWEDYEIALTQQQSHPSVQFFELPVPIRFNGGNRDTTIVFDHMHNNQTWMIYPGFIIDSVSVDPEQWLVTAGNTFELAGTPGNTYAYPNPAYDRLRVALTAEPVAVSVADLSGREIKLKSLREGSGLTFDLAGLASGMYLLRIKNKEGWSVKKFVKR</sequence>
<dbReference type="InterPro" id="IPR042097">
    <property type="entry name" value="Aminopeptidase_N-like_N_sf"/>
</dbReference>
<protein>
    <recommendedName>
        <fullName evidence="5">Aminopeptidase N</fullName>
        <ecNumber evidence="4">3.4.11.2</ecNumber>
    </recommendedName>
</protein>
<dbReference type="CDD" id="cd09603">
    <property type="entry name" value="M1_APN_like"/>
    <property type="match status" value="1"/>
</dbReference>
<dbReference type="GO" id="GO:0016020">
    <property type="term" value="C:membrane"/>
    <property type="evidence" value="ECO:0007669"/>
    <property type="project" value="TreeGrafter"/>
</dbReference>
<comment type="similarity">
    <text evidence="3">Belongs to the peptidase M1 family.</text>
</comment>
<dbReference type="GO" id="GO:0016285">
    <property type="term" value="F:alanyl aminopeptidase activity"/>
    <property type="evidence" value="ECO:0007669"/>
    <property type="project" value="UniProtKB-EC"/>
</dbReference>
<evidence type="ECO:0000256" key="4">
    <source>
        <dbReference type="ARBA" id="ARBA00012564"/>
    </source>
</evidence>
<dbReference type="Pfam" id="PF18962">
    <property type="entry name" value="Por_Secre_tail"/>
    <property type="match status" value="1"/>
</dbReference>
<gene>
    <name evidence="15" type="ORF">TBC1_111581</name>
</gene>
<evidence type="ECO:0000256" key="10">
    <source>
        <dbReference type="ARBA" id="ARBA00022833"/>
    </source>
</evidence>
<evidence type="ECO:0000256" key="12">
    <source>
        <dbReference type="SAM" id="SignalP"/>
    </source>
</evidence>
<keyword evidence="6" id="KW-0031">Aminopeptidase</keyword>
<feature type="signal peptide" evidence="12">
    <location>
        <begin position="1"/>
        <end position="24"/>
    </location>
</feature>
<dbReference type="GO" id="GO:0008270">
    <property type="term" value="F:zinc ion binding"/>
    <property type="evidence" value="ECO:0007669"/>
    <property type="project" value="InterPro"/>
</dbReference>
<dbReference type="GO" id="GO:0042277">
    <property type="term" value="F:peptide binding"/>
    <property type="evidence" value="ECO:0007669"/>
    <property type="project" value="TreeGrafter"/>
</dbReference>
<dbReference type="AlphaFoldDB" id="A0A0S7C142"/>
<dbReference type="Gene3D" id="2.60.40.1730">
    <property type="entry name" value="tricorn interacting facor f3 domain"/>
    <property type="match status" value="1"/>
</dbReference>
<evidence type="ECO:0000256" key="11">
    <source>
        <dbReference type="ARBA" id="ARBA00023049"/>
    </source>
</evidence>
<dbReference type="EMBL" id="DF968182">
    <property type="protein sequence ID" value="GAP43428.1"/>
    <property type="molecule type" value="Genomic_DNA"/>
</dbReference>
<dbReference type="InterPro" id="IPR026444">
    <property type="entry name" value="Secre_tail"/>
</dbReference>
<keyword evidence="12" id="KW-0732">Signal</keyword>
<keyword evidence="8" id="KW-0479">Metal-binding</keyword>
<feature type="domain" description="Peptidase M1 membrane alanine aminopeptidase" evidence="13">
    <location>
        <begin position="324"/>
        <end position="469"/>
    </location>
</feature>
<dbReference type="PANTHER" id="PTHR11533:SF174">
    <property type="entry name" value="PUROMYCIN-SENSITIVE AMINOPEPTIDASE-RELATED"/>
    <property type="match status" value="1"/>
</dbReference>
<dbReference type="Proteomes" id="UP000053091">
    <property type="component" value="Unassembled WGS sequence"/>
</dbReference>
<comment type="cofactor">
    <cofactor evidence="2">
        <name>Zn(2+)</name>
        <dbReference type="ChEBI" id="CHEBI:29105"/>
    </cofactor>
</comment>
<name>A0A0S7C142_9BACT</name>
<dbReference type="InterPro" id="IPR001930">
    <property type="entry name" value="Peptidase_M1"/>
</dbReference>
<dbReference type="GO" id="GO:0005737">
    <property type="term" value="C:cytoplasm"/>
    <property type="evidence" value="ECO:0007669"/>
    <property type="project" value="TreeGrafter"/>
</dbReference>
<keyword evidence="9" id="KW-0378">Hydrolase</keyword>
<evidence type="ECO:0000256" key="8">
    <source>
        <dbReference type="ARBA" id="ARBA00022723"/>
    </source>
</evidence>
<feature type="domain" description="Secretion system C-terminal sorting" evidence="14">
    <location>
        <begin position="572"/>
        <end position="640"/>
    </location>
</feature>
<comment type="catalytic activity">
    <reaction evidence="1">
        <text>Release of an N-terminal amino acid, Xaa-|-Yaa- from a peptide, amide or arylamide. Xaa is preferably Ala, but may be most amino acids including Pro (slow action). When a terminal hydrophobic residue is followed by a prolyl residue, the two may be released as an intact Xaa-Pro dipeptide.</text>
        <dbReference type="EC" id="3.4.11.2"/>
    </reaction>
</comment>
<dbReference type="InterPro" id="IPR050344">
    <property type="entry name" value="Peptidase_M1_aminopeptidases"/>
</dbReference>
<dbReference type="STRING" id="1678841.TBC1_111581"/>
<dbReference type="InterPro" id="IPR027268">
    <property type="entry name" value="Peptidase_M4/M1_CTD_sf"/>
</dbReference>
<dbReference type="SUPFAM" id="SSF63737">
    <property type="entry name" value="Leukotriene A4 hydrolase N-terminal domain"/>
    <property type="match status" value="1"/>
</dbReference>
<evidence type="ECO:0000256" key="2">
    <source>
        <dbReference type="ARBA" id="ARBA00001947"/>
    </source>
</evidence>
<keyword evidence="10" id="KW-0862">Zinc</keyword>
<dbReference type="GO" id="GO:0043171">
    <property type="term" value="P:peptide catabolic process"/>
    <property type="evidence" value="ECO:0007669"/>
    <property type="project" value="TreeGrafter"/>
</dbReference>
<dbReference type="Gene3D" id="1.10.390.10">
    <property type="entry name" value="Neutral Protease Domain 2"/>
    <property type="match status" value="1"/>
</dbReference>
<dbReference type="PANTHER" id="PTHR11533">
    <property type="entry name" value="PROTEASE M1 ZINC METALLOPROTEASE"/>
    <property type="match status" value="1"/>
</dbReference>
<dbReference type="GO" id="GO:0005615">
    <property type="term" value="C:extracellular space"/>
    <property type="evidence" value="ECO:0007669"/>
    <property type="project" value="TreeGrafter"/>
</dbReference>
<evidence type="ECO:0000259" key="14">
    <source>
        <dbReference type="Pfam" id="PF18962"/>
    </source>
</evidence>
<keyword evidence="11" id="KW-0482">Metalloprotease</keyword>
<dbReference type="RefSeq" id="WP_172668854.1">
    <property type="nucleotide sequence ID" value="NZ_DF968182.1"/>
</dbReference>
<dbReference type="Pfam" id="PF01433">
    <property type="entry name" value="Peptidase_M1"/>
    <property type="match status" value="1"/>
</dbReference>
<dbReference type="SUPFAM" id="SSF55486">
    <property type="entry name" value="Metalloproteases ('zincins'), catalytic domain"/>
    <property type="match status" value="1"/>
</dbReference>
<evidence type="ECO:0000313" key="16">
    <source>
        <dbReference type="Proteomes" id="UP000053091"/>
    </source>
</evidence>
<evidence type="ECO:0000256" key="5">
    <source>
        <dbReference type="ARBA" id="ARBA00015611"/>
    </source>
</evidence>
<proteinExistence type="inferred from homology"/>
<reference evidence="15" key="1">
    <citation type="journal article" date="2015" name="Genome Announc.">
        <title>Draft Genome Sequence of Bacteroidales Strain TBC1, a Novel Isolate from a Methanogenic Wastewater Treatment System.</title>
        <authorList>
            <person name="Tourlousse D.M."/>
            <person name="Matsuura N."/>
            <person name="Sun L."/>
            <person name="Toyonaga M."/>
            <person name="Kuroda K."/>
            <person name="Ohashi A."/>
            <person name="Cruz R."/>
            <person name="Yamaguchi T."/>
            <person name="Sekiguchi Y."/>
        </authorList>
    </citation>
    <scope>NUCLEOTIDE SEQUENCE [LARGE SCALE GENOMIC DNA]</scope>
    <source>
        <strain evidence="15">TBC1</strain>
    </source>
</reference>
<keyword evidence="16" id="KW-1185">Reference proteome</keyword>
<evidence type="ECO:0000313" key="15">
    <source>
        <dbReference type="EMBL" id="GAP43428.1"/>
    </source>
</evidence>
<dbReference type="InterPro" id="IPR014782">
    <property type="entry name" value="Peptidase_M1_dom"/>
</dbReference>
<accession>A0A0S7C142</accession>
<dbReference type="GO" id="GO:0006508">
    <property type="term" value="P:proteolysis"/>
    <property type="evidence" value="ECO:0007669"/>
    <property type="project" value="UniProtKB-KW"/>
</dbReference>
<dbReference type="GO" id="GO:0070006">
    <property type="term" value="F:metalloaminopeptidase activity"/>
    <property type="evidence" value="ECO:0007669"/>
    <property type="project" value="TreeGrafter"/>
</dbReference>
<dbReference type="PRINTS" id="PR00756">
    <property type="entry name" value="ALADIPTASE"/>
</dbReference>
<keyword evidence="7" id="KW-0645">Protease</keyword>
<dbReference type="EC" id="3.4.11.2" evidence="4"/>
<evidence type="ECO:0000256" key="1">
    <source>
        <dbReference type="ARBA" id="ARBA00000098"/>
    </source>
</evidence>
<evidence type="ECO:0000256" key="6">
    <source>
        <dbReference type="ARBA" id="ARBA00022438"/>
    </source>
</evidence>
<evidence type="ECO:0000256" key="7">
    <source>
        <dbReference type="ARBA" id="ARBA00022670"/>
    </source>
</evidence>
<evidence type="ECO:0000256" key="9">
    <source>
        <dbReference type="ARBA" id="ARBA00022801"/>
    </source>
</evidence>
<dbReference type="NCBIfam" id="TIGR04183">
    <property type="entry name" value="Por_Secre_tail"/>
    <property type="match status" value="1"/>
</dbReference>